<evidence type="ECO:0000259" key="2">
    <source>
        <dbReference type="Pfam" id="PF04235"/>
    </source>
</evidence>
<feature type="transmembrane region" description="Helical" evidence="1">
    <location>
        <begin position="319"/>
        <end position="341"/>
    </location>
</feature>
<keyword evidence="1" id="KW-0472">Membrane</keyword>
<keyword evidence="1" id="KW-0812">Transmembrane</keyword>
<evidence type="ECO:0000313" key="3">
    <source>
        <dbReference type="EMBL" id="MST49124.1"/>
    </source>
</evidence>
<keyword evidence="4" id="KW-1185">Reference proteome</keyword>
<dbReference type="AlphaFoldDB" id="A0A7K0K118"/>
<evidence type="ECO:0000313" key="4">
    <source>
        <dbReference type="Proteomes" id="UP000442535"/>
    </source>
</evidence>
<protein>
    <submittedName>
        <fullName evidence="3">DUF418 domain-containing protein</fullName>
    </submittedName>
</protein>
<feature type="transmembrane region" description="Helical" evidence="1">
    <location>
        <begin position="293"/>
        <end position="313"/>
    </location>
</feature>
<accession>A0A7K0K118</accession>
<feature type="transmembrane region" description="Helical" evidence="1">
    <location>
        <begin position="69"/>
        <end position="86"/>
    </location>
</feature>
<proteinExistence type="predicted"/>
<dbReference type="EMBL" id="VUMY01000003">
    <property type="protein sequence ID" value="MST49124.1"/>
    <property type="molecule type" value="Genomic_DNA"/>
</dbReference>
<feature type="transmembrane region" description="Helical" evidence="1">
    <location>
        <begin position="153"/>
        <end position="169"/>
    </location>
</feature>
<organism evidence="3 4">
    <name type="scientific">Mobiluncus porci</name>
    <dbReference type="NCBI Taxonomy" id="2652278"/>
    <lineage>
        <taxon>Bacteria</taxon>
        <taxon>Bacillati</taxon>
        <taxon>Actinomycetota</taxon>
        <taxon>Actinomycetes</taxon>
        <taxon>Actinomycetales</taxon>
        <taxon>Actinomycetaceae</taxon>
        <taxon>Mobiluncus</taxon>
    </lineage>
</organism>
<feature type="domain" description="DUF418" evidence="2">
    <location>
        <begin position="245"/>
        <end position="357"/>
    </location>
</feature>
<comment type="caution">
    <text evidence="3">The sequence shown here is derived from an EMBL/GenBank/DDBJ whole genome shotgun (WGS) entry which is preliminary data.</text>
</comment>
<sequence>MFTAHMWVTPTNEMPEPPLGFLVGLTHGRSASLFALLAGVSLGIIRDSLYRSSSSDDPTLSLTALRRKTALRAVYLIGIAATLALFNERILLILDNYGIWFLAVIPLLSLRTRTLLWIGTCNLLVLVPLFHYLKYVPLPYLVTLALGITDYYFPVYLTYVLVGLVLWRLGWGRRRELARRCAKWGAVAAGVALSAGTLLDSWRLGRPSLAWLGMEAYNSVYLVPASPETGAVEYPDLNLLTPAHWQFWYNAYLYIAPHTDSTLEAVANLGWSVALVSVMLLAPSGLYRALSPVAALGSMALTAYSLHIVWHIFTWKFFGPIGLFPSYVLMIAVFLTLASLWRLRFRRGPLEALFHRISTPSAP</sequence>
<dbReference type="Proteomes" id="UP000442535">
    <property type="component" value="Unassembled WGS sequence"/>
</dbReference>
<gene>
    <name evidence="3" type="ORF">FYJ63_02480</name>
</gene>
<dbReference type="Pfam" id="PF04235">
    <property type="entry name" value="DUF418"/>
    <property type="match status" value="1"/>
</dbReference>
<feature type="transmembrane region" description="Helical" evidence="1">
    <location>
        <begin position="115"/>
        <end position="133"/>
    </location>
</feature>
<keyword evidence="1" id="KW-1133">Transmembrane helix</keyword>
<name>A0A7K0K118_9ACTO</name>
<evidence type="ECO:0000256" key="1">
    <source>
        <dbReference type="SAM" id="Phobius"/>
    </source>
</evidence>
<dbReference type="InterPro" id="IPR007349">
    <property type="entry name" value="DUF418"/>
</dbReference>
<feature type="transmembrane region" description="Helical" evidence="1">
    <location>
        <begin position="92"/>
        <end position="108"/>
    </location>
</feature>
<feature type="transmembrane region" description="Helical" evidence="1">
    <location>
        <begin position="20"/>
        <end position="45"/>
    </location>
</feature>
<reference evidence="3 4" key="1">
    <citation type="submission" date="2019-08" db="EMBL/GenBank/DDBJ databases">
        <title>In-depth cultivation of the pig gut microbiome towards novel bacterial diversity and tailored functional studies.</title>
        <authorList>
            <person name="Wylensek D."/>
            <person name="Hitch T.C.A."/>
            <person name="Clavel T."/>
        </authorList>
    </citation>
    <scope>NUCLEOTIDE SEQUENCE [LARGE SCALE GENOMIC DNA]</scope>
    <source>
        <strain evidence="3 4">RF-GAM-744-WT-7</strain>
    </source>
</reference>